<evidence type="ECO:0000313" key="2">
    <source>
        <dbReference type="Proteomes" id="UP000248557"/>
    </source>
</evidence>
<accession>A0A328Q4A8</accession>
<sequence length="141" mass="16716">MTLFSKINLKQFETLNYIVNNTDIAHITCIIKCIIQSDKLETPYYMDTEISLSHCVENEEKGIVHAMDVFKHHRMYNLNEKTYIKLQKSMIDTFSNEHEKTLETDFSKNKQIIEIRTMNASKLKKILEKYETFFKQVDALI</sequence>
<evidence type="ECO:0000313" key="1">
    <source>
        <dbReference type="EMBL" id="RAP03147.1"/>
    </source>
</evidence>
<dbReference type="RefSeq" id="WP_011406359.1">
    <property type="nucleotide sequence ID" value="NZ_CAUHHK010000035.1"/>
</dbReference>
<gene>
    <name evidence="1" type="ORF">CA615_03795</name>
</gene>
<dbReference type="EMBL" id="NGJK01000042">
    <property type="protein sequence ID" value="RAP03147.1"/>
    <property type="molecule type" value="Genomic_DNA"/>
</dbReference>
<proteinExistence type="predicted"/>
<organism evidence="1 2">
    <name type="scientific">Methanosphaera stadtmanae</name>
    <dbReference type="NCBI Taxonomy" id="2317"/>
    <lineage>
        <taxon>Archaea</taxon>
        <taxon>Methanobacteriati</taxon>
        <taxon>Methanobacteriota</taxon>
        <taxon>Methanomada group</taxon>
        <taxon>Methanobacteria</taxon>
        <taxon>Methanobacteriales</taxon>
        <taxon>Methanobacteriaceae</taxon>
        <taxon>Methanosphaera</taxon>
    </lineage>
</organism>
<reference evidence="1 2" key="1">
    <citation type="submission" date="2017-05" db="EMBL/GenBank/DDBJ databases">
        <title>Host range expansion of the Methanosphaera genus to humans and monogastric animals involves recent and extensive reduction in genome content.</title>
        <authorList>
            <person name="Hoedt E.C."/>
            <person name="Volmer J.G."/>
            <person name="Parks D.H."/>
            <person name="Rosewarne C.P."/>
            <person name="Denman S.E."/>
            <person name="Mcsweeney C.S."/>
            <person name="O Cuiv P."/>
            <person name="Hugenholtz P."/>
            <person name="Tyson G.W."/>
            <person name="Morrison M."/>
        </authorList>
    </citation>
    <scope>NUCLEOTIDE SEQUENCE [LARGE SCALE GENOMIC DNA]</scope>
    <source>
        <strain evidence="1 2">PA5</strain>
    </source>
</reference>
<dbReference type="GeneID" id="3854789"/>
<dbReference type="OMA" id="SHCVENE"/>
<dbReference type="AlphaFoldDB" id="A0A328Q4A8"/>
<name>A0A328Q4A8_9EURY</name>
<protein>
    <submittedName>
        <fullName evidence="1">Uncharacterized protein</fullName>
    </submittedName>
</protein>
<comment type="caution">
    <text evidence="1">The sequence shown here is derived from an EMBL/GenBank/DDBJ whole genome shotgun (WGS) entry which is preliminary data.</text>
</comment>
<dbReference type="Proteomes" id="UP000248557">
    <property type="component" value="Unassembled WGS sequence"/>
</dbReference>